<name>A0A167Q9T6_CALVF</name>
<proteinExistence type="predicted"/>
<dbReference type="OrthoDB" id="10303282at2759"/>
<dbReference type="Gene3D" id="3.80.10.10">
    <property type="entry name" value="Ribonuclease Inhibitor"/>
    <property type="match status" value="1"/>
</dbReference>
<accession>A0A167Q9T6</accession>
<dbReference type="Proteomes" id="UP000076738">
    <property type="component" value="Unassembled WGS sequence"/>
</dbReference>
<gene>
    <name evidence="1" type="ORF">CALVIDRAFT_595691</name>
</gene>
<dbReference type="EMBL" id="KV417271">
    <property type="protein sequence ID" value="KZO99559.1"/>
    <property type="molecule type" value="Genomic_DNA"/>
</dbReference>
<dbReference type="InterPro" id="IPR032675">
    <property type="entry name" value="LRR_dom_sf"/>
</dbReference>
<organism evidence="1 2">
    <name type="scientific">Calocera viscosa (strain TUFC12733)</name>
    <dbReference type="NCBI Taxonomy" id="1330018"/>
    <lineage>
        <taxon>Eukaryota</taxon>
        <taxon>Fungi</taxon>
        <taxon>Dikarya</taxon>
        <taxon>Basidiomycota</taxon>
        <taxon>Agaricomycotina</taxon>
        <taxon>Dacrymycetes</taxon>
        <taxon>Dacrymycetales</taxon>
        <taxon>Dacrymycetaceae</taxon>
        <taxon>Calocera</taxon>
    </lineage>
</organism>
<keyword evidence="2" id="KW-1185">Reference proteome</keyword>
<evidence type="ECO:0000313" key="2">
    <source>
        <dbReference type="Proteomes" id="UP000076738"/>
    </source>
</evidence>
<sequence length="437" mass="49454">MSVAACLPPEIMDRIALETTSKRDLISLTMLNRSWRVTLWPDQLQYERLVIQCGAVAKWDELSSVPRRALLVRRLEVLENSVPPGQRPDRAWTAEQIQAATRVAPHFTSLKSVFIACFNITGLVGFFEKLRFACSEISQMSIVGVQLQDIYDTEPERKITQSLGGYTSFTWTCSSMVSDGGRLLLSLAQVLRRCPRLARLHISQYDAPTTLPVTLNPFWETRMPLLQNLTLDRVASHELTPDFLYAHSKLEHVSLWDESPLSVIPRAFLPDILPNIRSLRMRCSRVEAYLELVCPRSDGRRRPLRDLRLWIDPFLGSMQQDTTMLTFCRAVRGLTTLQRLEIAARSMSARCATAVALLGRAMPQVTEVAVHPLHESEEAIENWIYAISAFPSLERLYGFSSKLPKDQTDIVLSELRIVCPNLKSVDGKRFDDDGGLA</sequence>
<reference evidence="1 2" key="1">
    <citation type="journal article" date="2016" name="Mol. Biol. Evol.">
        <title>Comparative Genomics of Early-Diverging Mushroom-Forming Fungi Provides Insights into the Origins of Lignocellulose Decay Capabilities.</title>
        <authorList>
            <person name="Nagy L.G."/>
            <person name="Riley R."/>
            <person name="Tritt A."/>
            <person name="Adam C."/>
            <person name="Daum C."/>
            <person name="Floudas D."/>
            <person name="Sun H."/>
            <person name="Yadav J.S."/>
            <person name="Pangilinan J."/>
            <person name="Larsson K.H."/>
            <person name="Matsuura K."/>
            <person name="Barry K."/>
            <person name="Labutti K."/>
            <person name="Kuo R."/>
            <person name="Ohm R.A."/>
            <person name="Bhattacharya S.S."/>
            <person name="Shirouzu T."/>
            <person name="Yoshinaga Y."/>
            <person name="Martin F.M."/>
            <person name="Grigoriev I.V."/>
            <person name="Hibbett D.S."/>
        </authorList>
    </citation>
    <scope>NUCLEOTIDE SEQUENCE [LARGE SCALE GENOMIC DNA]</scope>
    <source>
        <strain evidence="1 2">TUFC12733</strain>
    </source>
</reference>
<protein>
    <recommendedName>
        <fullName evidence="3">F-box domain-containing protein</fullName>
    </recommendedName>
</protein>
<dbReference type="AlphaFoldDB" id="A0A167Q9T6"/>
<dbReference type="SUPFAM" id="SSF52047">
    <property type="entry name" value="RNI-like"/>
    <property type="match status" value="1"/>
</dbReference>
<evidence type="ECO:0008006" key="3">
    <source>
        <dbReference type="Google" id="ProtNLM"/>
    </source>
</evidence>
<evidence type="ECO:0000313" key="1">
    <source>
        <dbReference type="EMBL" id="KZO99559.1"/>
    </source>
</evidence>